<reference evidence="6" key="1">
    <citation type="journal article" date="2014" name="Front. Microbiol.">
        <title>High frequency of phylogenetically diverse reductive dehalogenase-homologous genes in deep subseafloor sedimentary metagenomes.</title>
        <authorList>
            <person name="Kawai M."/>
            <person name="Futagami T."/>
            <person name="Toyoda A."/>
            <person name="Takaki Y."/>
            <person name="Nishi S."/>
            <person name="Hori S."/>
            <person name="Arai W."/>
            <person name="Tsubouchi T."/>
            <person name="Morono Y."/>
            <person name="Uchiyama I."/>
            <person name="Ito T."/>
            <person name="Fujiyama A."/>
            <person name="Inagaki F."/>
            <person name="Takami H."/>
        </authorList>
    </citation>
    <scope>NUCLEOTIDE SEQUENCE</scope>
    <source>
        <strain evidence="6">Expedition CK06-06</strain>
    </source>
</reference>
<dbReference type="InterPro" id="IPR000100">
    <property type="entry name" value="RNase_P"/>
</dbReference>
<dbReference type="SUPFAM" id="SSF54211">
    <property type="entry name" value="Ribosomal protein S5 domain 2-like"/>
    <property type="match status" value="1"/>
</dbReference>
<dbReference type="PANTHER" id="PTHR33992:SF1">
    <property type="entry name" value="RIBONUCLEASE P PROTEIN COMPONENT"/>
    <property type="match status" value="1"/>
</dbReference>
<proteinExistence type="inferred from homology"/>
<dbReference type="Gene3D" id="3.30.230.10">
    <property type="match status" value="1"/>
</dbReference>
<evidence type="ECO:0000256" key="2">
    <source>
        <dbReference type="ARBA" id="ARBA00022722"/>
    </source>
</evidence>
<dbReference type="EMBL" id="BARS01026500">
    <property type="protein sequence ID" value="GAG01391.1"/>
    <property type="molecule type" value="Genomic_DNA"/>
</dbReference>
<dbReference type="GO" id="GO:0004526">
    <property type="term" value="F:ribonuclease P activity"/>
    <property type="evidence" value="ECO:0007669"/>
    <property type="project" value="InterPro"/>
</dbReference>
<dbReference type="AlphaFoldDB" id="X0VLH0"/>
<organism evidence="6">
    <name type="scientific">marine sediment metagenome</name>
    <dbReference type="NCBI Taxonomy" id="412755"/>
    <lineage>
        <taxon>unclassified sequences</taxon>
        <taxon>metagenomes</taxon>
        <taxon>ecological metagenomes</taxon>
    </lineage>
</organism>
<comment type="caution">
    <text evidence="6">The sequence shown here is derived from an EMBL/GenBank/DDBJ whole genome shotgun (WGS) entry which is preliminary data.</text>
</comment>
<sequence>MHKQQRLKKRREFAAVYQRGRLYTHKLVALRVLPNGAAETRFGFSVARGTGKAVMRNRVKRRLREAVRPLPVAPGWDIVISARRPAAAAHYETLQDAVAGLFSRAGVLRQECGEAEKQGG</sequence>
<dbReference type="GO" id="GO:0000049">
    <property type="term" value="F:tRNA binding"/>
    <property type="evidence" value="ECO:0007669"/>
    <property type="project" value="InterPro"/>
</dbReference>
<evidence type="ECO:0000313" key="6">
    <source>
        <dbReference type="EMBL" id="GAG01391.1"/>
    </source>
</evidence>
<dbReference type="InterPro" id="IPR020568">
    <property type="entry name" value="Ribosomal_Su5_D2-typ_SF"/>
</dbReference>
<protein>
    <submittedName>
        <fullName evidence="6">Uncharacterized protein</fullName>
    </submittedName>
</protein>
<evidence type="ECO:0000256" key="5">
    <source>
        <dbReference type="ARBA" id="ARBA00022884"/>
    </source>
</evidence>
<dbReference type="HAMAP" id="MF_00227">
    <property type="entry name" value="RNase_P"/>
    <property type="match status" value="1"/>
</dbReference>
<accession>X0VLH0</accession>
<keyword evidence="2" id="KW-0540">Nuclease</keyword>
<evidence type="ECO:0000256" key="3">
    <source>
        <dbReference type="ARBA" id="ARBA00022759"/>
    </source>
</evidence>
<keyword evidence="4" id="KW-0378">Hydrolase</keyword>
<keyword evidence="5" id="KW-0694">RNA-binding</keyword>
<dbReference type="GO" id="GO:0030677">
    <property type="term" value="C:ribonuclease P complex"/>
    <property type="evidence" value="ECO:0007669"/>
    <property type="project" value="TreeGrafter"/>
</dbReference>
<keyword evidence="1" id="KW-0819">tRNA processing</keyword>
<dbReference type="Pfam" id="PF00825">
    <property type="entry name" value="Ribonuclease_P"/>
    <property type="match status" value="1"/>
</dbReference>
<dbReference type="NCBIfam" id="TIGR00188">
    <property type="entry name" value="rnpA"/>
    <property type="match status" value="1"/>
</dbReference>
<evidence type="ECO:0000256" key="1">
    <source>
        <dbReference type="ARBA" id="ARBA00022694"/>
    </source>
</evidence>
<evidence type="ECO:0000256" key="4">
    <source>
        <dbReference type="ARBA" id="ARBA00022801"/>
    </source>
</evidence>
<dbReference type="PANTHER" id="PTHR33992">
    <property type="entry name" value="RIBONUCLEASE P PROTEIN COMPONENT"/>
    <property type="match status" value="1"/>
</dbReference>
<name>X0VLH0_9ZZZZ</name>
<dbReference type="GO" id="GO:0042781">
    <property type="term" value="F:3'-tRNA processing endoribonuclease activity"/>
    <property type="evidence" value="ECO:0007669"/>
    <property type="project" value="TreeGrafter"/>
</dbReference>
<keyword evidence="3" id="KW-0255">Endonuclease</keyword>
<dbReference type="InterPro" id="IPR014721">
    <property type="entry name" value="Ribsml_uS5_D2-typ_fold_subgr"/>
</dbReference>
<gene>
    <name evidence="6" type="ORF">S01H1_41754</name>
</gene>